<dbReference type="GO" id="GO:0005829">
    <property type="term" value="C:cytosol"/>
    <property type="evidence" value="ECO:0007669"/>
    <property type="project" value="TreeGrafter"/>
</dbReference>
<name>A0A0C6P9R9_BORBO</name>
<evidence type="ECO:0000313" key="6">
    <source>
        <dbReference type="EMBL" id="CCJ56366.1"/>
    </source>
</evidence>
<dbReference type="Pfam" id="PF00126">
    <property type="entry name" value="HTH_1"/>
    <property type="match status" value="1"/>
</dbReference>
<keyword evidence="4" id="KW-0804">Transcription</keyword>
<dbReference type="InterPro" id="IPR036390">
    <property type="entry name" value="WH_DNA-bd_sf"/>
</dbReference>
<dbReference type="InterPro" id="IPR036388">
    <property type="entry name" value="WH-like_DNA-bd_sf"/>
</dbReference>
<dbReference type="InterPro" id="IPR005119">
    <property type="entry name" value="LysR_subst-bd"/>
</dbReference>
<keyword evidence="3" id="KW-0238">DNA-binding</keyword>
<proteinExistence type="inferred from homology"/>
<evidence type="ECO:0000256" key="3">
    <source>
        <dbReference type="ARBA" id="ARBA00023125"/>
    </source>
</evidence>
<dbReference type="Gene3D" id="1.10.10.10">
    <property type="entry name" value="Winged helix-like DNA-binding domain superfamily/Winged helix DNA-binding domain"/>
    <property type="match status" value="1"/>
</dbReference>
<dbReference type="PROSITE" id="PS50931">
    <property type="entry name" value="HTH_LYSR"/>
    <property type="match status" value="1"/>
</dbReference>
<evidence type="ECO:0000256" key="1">
    <source>
        <dbReference type="ARBA" id="ARBA00009437"/>
    </source>
</evidence>
<dbReference type="Pfam" id="PF03466">
    <property type="entry name" value="LysR_substrate"/>
    <property type="match status" value="1"/>
</dbReference>
<dbReference type="HOGENOM" id="CLU_039613_6_0_4"/>
<dbReference type="Proteomes" id="UP000007564">
    <property type="component" value="Chromosome"/>
</dbReference>
<dbReference type="OrthoDB" id="63123at2"/>
<dbReference type="PANTHER" id="PTHR30419:SF2">
    <property type="entry name" value="LYSR FAMILY TRANSCRIPTIONAL REGULATOR"/>
    <property type="match status" value="1"/>
</dbReference>
<gene>
    <name evidence="6" type="ORF">BN112_4452</name>
</gene>
<feature type="domain" description="HTH lysR-type" evidence="5">
    <location>
        <begin position="18"/>
        <end position="70"/>
    </location>
</feature>
<evidence type="ECO:0000259" key="5">
    <source>
        <dbReference type="PROSITE" id="PS50931"/>
    </source>
</evidence>
<dbReference type="EMBL" id="HE965806">
    <property type="protein sequence ID" value="CCJ56366.1"/>
    <property type="molecule type" value="Genomic_DNA"/>
</dbReference>
<dbReference type="GO" id="GO:0003677">
    <property type="term" value="F:DNA binding"/>
    <property type="evidence" value="ECO:0007669"/>
    <property type="project" value="UniProtKB-KW"/>
</dbReference>
<sequence length="322" mass="34728">MSTLSIHTLTRRVDLFTLRLFLTVVEEGQIRKAAVRENIAPSAATKRIQDLEEIAGLPLFERQPAGVVPNAAGVVLARYIRELFGNLEEMRRELGEYSDGVRGSLTVATTGSLIVQYVAKEIGEFSRNYPQIDLALEQHLNPDAIRAVVSGGADLAIYLVGMDVHEEGLDVTPYRTDRLVALAPAGHPLAEKAGVTLADLLGHAFISVEPSTAMMADISKAAKSSGLAVKPKFHVTSVEAARSLVEEGLGVTIQPECMLPVAYQRRVSVLRLDEAWALRKVHIGTRRGRAPTAATRLLIEQLIAQPRGSDATLEAGRSVAAG</sequence>
<dbReference type="RefSeq" id="WP_014905690.1">
    <property type="nucleotide sequence ID" value="NC_019382.1"/>
</dbReference>
<reference evidence="6 7" key="1">
    <citation type="journal article" date="2012" name="BMC Genomics">
        <title>Comparative genomics of the classical Bordetella subspecies: the evolution and exchange of virulence-associated diversity amongst closely related pathogens.</title>
        <authorList>
            <person name="Park J."/>
            <person name="Zhang Y."/>
            <person name="Buboltz A.M."/>
            <person name="Zhang X."/>
            <person name="Schuster S.C."/>
            <person name="Ahuja U."/>
            <person name="Liu M."/>
            <person name="Miller J.F."/>
            <person name="Sebaihia M."/>
            <person name="Bentley S.D."/>
            <person name="Parkhill J."/>
            <person name="Harvill E.T."/>
        </authorList>
    </citation>
    <scope>NUCLEOTIDE SEQUENCE [LARGE SCALE GENOMIC DNA]</scope>
    <source>
        <strain evidence="6 7">253</strain>
    </source>
</reference>
<dbReference type="InterPro" id="IPR000847">
    <property type="entry name" value="LysR_HTH_N"/>
</dbReference>
<evidence type="ECO:0000256" key="2">
    <source>
        <dbReference type="ARBA" id="ARBA00023015"/>
    </source>
</evidence>
<dbReference type="Gene3D" id="3.40.190.290">
    <property type="match status" value="1"/>
</dbReference>
<dbReference type="InterPro" id="IPR050950">
    <property type="entry name" value="HTH-type_LysR_regulators"/>
</dbReference>
<accession>A0A0C6P9R9</accession>
<dbReference type="AlphaFoldDB" id="A0A0C6P9R9"/>
<keyword evidence="2" id="KW-0805">Transcription regulation</keyword>
<dbReference type="GO" id="GO:0003700">
    <property type="term" value="F:DNA-binding transcription factor activity"/>
    <property type="evidence" value="ECO:0007669"/>
    <property type="project" value="InterPro"/>
</dbReference>
<evidence type="ECO:0000256" key="4">
    <source>
        <dbReference type="ARBA" id="ARBA00023163"/>
    </source>
</evidence>
<dbReference type="SUPFAM" id="SSF46785">
    <property type="entry name" value="Winged helix' DNA-binding domain"/>
    <property type="match status" value="1"/>
</dbReference>
<organism evidence="6 7">
    <name type="scientific">Bordetella bronchiseptica 253</name>
    <dbReference type="NCBI Taxonomy" id="568707"/>
    <lineage>
        <taxon>Bacteria</taxon>
        <taxon>Pseudomonadati</taxon>
        <taxon>Pseudomonadota</taxon>
        <taxon>Betaproteobacteria</taxon>
        <taxon>Burkholderiales</taxon>
        <taxon>Alcaligenaceae</taxon>
        <taxon>Bordetella</taxon>
    </lineage>
</organism>
<comment type="similarity">
    <text evidence="1">Belongs to the LysR transcriptional regulatory family.</text>
</comment>
<dbReference type="KEGG" id="bbh:BN112_4452"/>
<evidence type="ECO:0000313" key="7">
    <source>
        <dbReference type="Proteomes" id="UP000007564"/>
    </source>
</evidence>
<dbReference type="SUPFAM" id="SSF53850">
    <property type="entry name" value="Periplasmic binding protein-like II"/>
    <property type="match status" value="1"/>
</dbReference>
<protein>
    <submittedName>
        <fullName evidence="6">Putative transcriptional regulator</fullName>
    </submittedName>
</protein>
<dbReference type="PANTHER" id="PTHR30419">
    <property type="entry name" value="HTH-TYPE TRANSCRIPTIONAL REGULATOR YBHD"/>
    <property type="match status" value="1"/>
</dbReference>